<dbReference type="Proteomes" id="UP000198415">
    <property type="component" value="Unassembled WGS sequence"/>
</dbReference>
<dbReference type="OrthoDB" id="3297587at2"/>
<protein>
    <recommendedName>
        <fullName evidence="3">Immunity protein 74</fullName>
    </recommendedName>
</protein>
<name>A0A238W5D4_9ACTN</name>
<sequence length="95" mass="10894">MTVRELHPQQALHVESGVTLGGAGREAMALRLGEHVLTLPVDRGYRQLRFFIPTEPRWDDDGELLPPEIADNLQAIITEIAVFWEQEPEFRSIFR</sequence>
<evidence type="ECO:0000313" key="2">
    <source>
        <dbReference type="Proteomes" id="UP000198415"/>
    </source>
</evidence>
<accession>A0A238W5D4</accession>
<dbReference type="EMBL" id="FZNR01000002">
    <property type="protein sequence ID" value="SNR41746.1"/>
    <property type="molecule type" value="Genomic_DNA"/>
</dbReference>
<proteinExistence type="predicted"/>
<dbReference type="AlphaFoldDB" id="A0A238W5D4"/>
<evidence type="ECO:0000313" key="1">
    <source>
        <dbReference type="EMBL" id="SNR41746.1"/>
    </source>
</evidence>
<dbReference type="RefSeq" id="WP_089292029.1">
    <property type="nucleotide sequence ID" value="NZ_BOMU01000031.1"/>
</dbReference>
<evidence type="ECO:0008006" key="3">
    <source>
        <dbReference type="Google" id="ProtNLM"/>
    </source>
</evidence>
<keyword evidence="2" id="KW-1185">Reference proteome</keyword>
<organism evidence="1 2">
    <name type="scientific">Actinoplanes regularis</name>
    <dbReference type="NCBI Taxonomy" id="52697"/>
    <lineage>
        <taxon>Bacteria</taxon>
        <taxon>Bacillati</taxon>
        <taxon>Actinomycetota</taxon>
        <taxon>Actinomycetes</taxon>
        <taxon>Micromonosporales</taxon>
        <taxon>Micromonosporaceae</taxon>
        <taxon>Actinoplanes</taxon>
    </lineage>
</organism>
<gene>
    <name evidence="1" type="ORF">SAMN06264365_102185</name>
</gene>
<reference evidence="1 2" key="1">
    <citation type="submission" date="2017-06" db="EMBL/GenBank/DDBJ databases">
        <authorList>
            <person name="Kim H.J."/>
            <person name="Triplett B.A."/>
        </authorList>
    </citation>
    <scope>NUCLEOTIDE SEQUENCE [LARGE SCALE GENOMIC DNA]</scope>
    <source>
        <strain evidence="1 2">DSM 43151</strain>
    </source>
</reference>